<evidence type="ECO:0000313" key="3">
    <source>
        <dbReference type="Proteomes" id="UP000467700"/>
    </source>
</evidence>
<dbReference type="SUPFAM" id="SSF117281">
    <property type="entry name" value="Kelch motif"/>
    <property type="match status" value="1"/>
</dbReference>
<sequence>MDDILERGDMICIDSSPVAKATSRCAVARMRTSRVSRAEKAYEVQKTIHVRKHHAGPLTPSSSEKNAWAIVQRMEGSCPPYNDHGRFIHDPYNNNKVYMVGGDRPGESEASPDLYCCDLGTMKWKNMTDSLTFRNPYQPFCEEEAKRSTRRIPCLGRFGCAFIRLHDISFIFIFGGFDEDQNEASSRTVVINLKCNEWFYLQLQGGSVIGRIRPAVVAINTKVFIFGGYTRFDETDPGPHNSYSVAEYFPGEHVWRWVVQDAVYSNLIPRNHAFDQAIPVYNGTRILLTPGRFADRKHIQFSEHNLFFFHVAQNRFQTVDVTGDFPRDVLWYTCFPNDSRIVPLSATPKPPERKARGRPRKEKTHVSASTPPTLSSNSSLSTSSTSAPCITICGWVPWGKEEAAPELWNLFLTPTERIDCLNISKKVYDLDHDFQDAIMTGGKMMLLGYDPPEDVKMEDADQEDGVDANAVWNIYIEVPFSK</sequence>
<dbReference type="OrthoDB" id="3228507at2759"/>
<dbReference type="Gene3D" id="2.120.10.80">
    <property type="entry name" value="Kelch-type beta propeller"/>
    <property type="match status" value="1"/>
</dbReference>
<evidence type="ECO:0000256" key="1">
    <source>
        <dbReference type="SAM" id="MobiDB-lite"/>
    </source>
</evidence>
<evidence type="ECO:0000313" key="2">
    <source>
        <dbReference type="EMBL" id="CAA7263296.1"/>
    </source>
</evidence>
<keyword evidence="3" id="KW-1185">Reference proteome</keyword>
<dbReference type="Pfam" id="PF24681">
    <property type="entry name" value="Kelch_KLHDC2_KLHL20_DRC7"/>
    <property type="match status" value="1"/>
</dbReference>
<feature type="region of interest" description="Disordered" evidence="1">
    <location>
        <begin position="343"/>
        <end position="386"/>
    </location>
</feature>
<dbReference type="InterPro" id="IPR015915">
    <property type="entry name" value="Kelch-typ_b-propeller"/>
</dbReference>
<dbReference type="Proteomes" id="UP000467700">
    <property type="component" value="Unassembled WGS sequence"/>
</dbReference>
<dbReference type="EMBL" id="CACVBS010000039">
    <property type="protein sequence ID" value="CAA7263296.1"/>
    <property type="molecule type" value="Genomic_DNA"/>
</dbReference>
<accession>A0A8S0WAP8</accession>
<dbReference type="AlphaFoldDB" id="A0A8S0WAP8"/>
<protein>
    <submittedName>
        <fullName evidence="2">Uncharacterized protein</fullName>
    </submittedName>
</protein>
<reference evidence="2 3" key="1">
    <citation type="submission" date="2020-01" db="EMBL/GenBank/DDBJ databases">
        <authorList>
            <person name="Gupta K D."/>
        </authorList>
    </citation>
    <scope>NUCLEOTIDE SEQUENCE [LARGE SCALE GENOMIC DNA]</scope>
</reference>
<organism evidence="2 3">
    <name type="scientific">Cyclocybe aegerita</name>
    <name type="common">Black poplar mushroom</name>
    <name type="synonym">Agrocybe aegerita</name>
    <dbReference type="NCBI Taxonomy" id="1973307"/>
    <lineage>
        <taxon>Eukaryota</taxon>
        <taxon>Fungi</taxon>
        <taxon>Dikarya</taxon>
        <taxon>Basidiomycota</taxon>
        <taxon>Agaricomycotina</taxon>
        <taxon>Agaricomycetes</taxon>
        <taxon>Agaricomycetidae</taxon>
        <taxon>Agaricales</taxon>
        <taxon>Agaricineae</taxon>
        <taxon>Bolbitiaceae</taxon>
        <taxon>Cyclocybe</taxon>
    </lineage>
</organism>
<name>A0A8S0WAP8_CYCAE</name>
<proteinExistence type="predicted"/>
<gene>
    <name evidence="2" type="ORF">AAE3_LOCUS5592</name>
</gene>
<feature type="compositionally biased region" description="Low complexity" evidence="1">
    <location>
        <begin position="367"/>
        <end position="386"/>
    </location>
</feature>
<comment type="caution">
    <text evidence="2">The sequence shown here is derived from an EMBL/GenBank/DDBJ whole genome shotgun (WGS) entry which is preliminary data.</text>
</comment>